<dbReference type="EMBL" id="VGIY01000010">
    <property type="protein sequence ID" value="MBM3316398.1"/>
    <property type="molecule type" value="Genomic_DNA"/>
</dbReference>
<accession>A0A938BMQ7</accession>
<evidence type="ECO:0000313" key="3">
    <source>
        <dbReference type="Proteomes" id="UP000748308"/>
    </source>
</evidence>
<reference evidence="2" key="1">
    <citation type="submission" date="2019-03" db="EMBL/GenBank/DDBJ databases">
        <title>Lake Tanganyika Metagenome-Assembled Genomes (MAGs).</title>
        <authorList>
            <person name="Tran P."/>
        </authorList>
    </citation>
    <scope>NUCLEOTIDE SEQUENCE</scope>
    <source>
        <strain evidence="2">M_DeepCast_400m_m2_100</strain>
    </source>
</reference>
<dbReference type="InterPro" id="IPR025669">
    <property type="entry name" value="AAA_dom"/>
</dbReference>
<dbReference type="Gene3D" id="3.40.50.300">
    <property type="entry name" value="P-loop containing nucleotide triphosphate hydrolases"/>
    <property type="match status" value="1"/>
</dbReference>
<dbReference type="SUPFAM" id="SSF52540">
    <property type="entry name" value="P-loop containing nucleoside triphosphate hydrolases"/>
    <property type="match status" value="1"/>
</dbReference>
<sequence>MGRIIAIANQKGGVGKTTTSINLAASLARLGYRTLIVDLDPQANSTSGLGLSAEEPALSLYEVLLGSAQVWEAIVPTQTQGLEVLVSAPRLFGAEIELVPVQGREKVLRGHLMPLAHRYNYILIDCPPSLGLLTVNGLTAAHSVLVPMQCEYYALEGLSQLLQAVRLVQESLNPSLRVEGVLLTMYDGRLTLSQQVAEEAKRFFGERIFSTVIPRNVRLGEAPSFGKPAVVYDPTCAGAVSYMNLAKEVANHGKEGTGQRLESAHP</sequence>
<gene>
    <name evidence="2" type="ORF">FJY75_00960</name>
</gene>
<dbReference type="AlphaFoldDB" id="A0A938BMQ7"/>
<feature type="domain" description="AAA" evidence="1">
    <location>
        <begin position="3"/>
        <end position="177"/>
    </location>
</feature>
<dbReference type="CDD" id="cd02042">
    <property type="entry name" value="ParAB_family"/>
    <property type="match status" value="1"/>
</dbReference>
<dbReference type="Pfam" id="PF13614">
    <property type="entry name" value="AAA_31"/>
    <property type="match status" value="1"/>
</dbReference>
<dbReference type="PANTHER" id="PTHR13696">
    <property type="entry name" value="P-LOOP CONTAINING NUCLEOSIDE TRIPHOSPHATE HYDROLASE"/>
    <property type="match status" value="1"/>
</dbReference>
<dbReference type="InterPro" id="IPR027417">
    <property type="entry name" value="P-loop_NTPase"/>
</dbReference>
<dbReference type="PANTHER" id="PTHR13696:SF52">
    <property type="entry name" value="PARA FAMILY PROTEIN CT_582"/>
    <property type="match status" value="1"/>
</dbReference>
<proteinExistence type="predicted"/>
<dbReference type="InterPro" id="IPR050678">
    <property type="entry name" value="DNA_Partitioning_ATPase"/>
</dbReference>
<dbReference type="FunFam" id="3.40.50.300:FF:000285">
    <property type="entry name" value="Sporulation initiation inhibitor Soj"/>
    <property type="match status" value="1"/>
</dbReference>
<name>A0A938BMQ7_UNCEI</name>
<organism evidence="2 3">
    <name type="scientific">Eiseniibacteriota bacterium</name>
    <dbReference type="NCBI Taxonomy" id="2212470"/>
    <lineage>
        <taxon>Bacteria</taxon>
        <taxon>Candidatus Eiseniibacteriota</taxon>
    </lineage>
</organism>
<dbReference type="Proteomes" id="UP000748308">
    <property type="component" value="Unassembled WGS sequence"/>
</dbReference>
<evidence type="ECO:0000259" key="1">
    <source>
        <dbReference type="Pfam" id="PF13614"/>
    </source>
</evidence>
<protein>
    <submittedName>
        <fullName evidence="2">ParA family protein</fullName>
    </submittedName>
</protein>
<comment type="caution">
    <text evidence="2">The sequence shown here is derived from an EMBL/GenBank/DDBJ whole genome shotgun (WGS) entry which is preliminary data.</text>
</comment>
<evidence type="ECO:0000313" key="2">
    <source>
        <dbReference type="EMBL" id="MBM3316398.1"/>
    </source>
</evidence>